<dbReference type="EMBL" id="JAGKHQ010000018">
    <property type="protein sequence ID" value="KAG7486857.1"/>
    <property type="molecule type" value="Genomic_DNA"/>
</dbReference>
<sequence length="155" mass="17444">MTRRRGNPYSITIRGFFKEQAVVMLQFGGAFPQPAGSAAVHLLLSGTRRASALASTSIWFQEWSMEGARMQGKAGGACQWWWHQSNLWISDGSHALAYCQNLLEIEMNFCRMDFLFLPPLSSSLPISIYQFSLFCYLEHVSTDRGLQPISQCGLQ</sequence>
<name>A0AAV6Q9W5_SOLSE</name>
<accession>A0AAV6Q9W5</accession>
<comment type="caution">
    <text evidence="1">The sequence shown here is derived from an EMBL/GenBank/DDBJ whole genome shotgun (WGS) entry which is preliminary data.</text>
</comment>
<dbReference type="Proteomes" id="UP000693946">
    <property type="component" value="Linkage Group LG6"/>
</dbReference>
<dbReference type="AlphaFoldDB" id="A0AAV6Q9W5"/>
<gene>
    <name evidence="1" type="ORF">JOB18_040731</name>
</gene>
<proteinExistence type="predicted"/>
<reference evidence="1 2" key="1">
    <citation type="journal article" date="2021" name="Sci. Rep.">
        <title>Chromosome anchoring in Senegalese sole (Solea senegalensis) reveals sex-associated markers and genome rearrangements in flatfish.</title>
        <authorList>
            <person name="Guerrero-Cozar I."/>
            <person name="Gomez-Garrido J."/>
            <person name="Berbel C."/>
            <person name="Martinez-Blanch J.F."/>
            <person name="Alioto T."/>
            <person name="Claros M.G."/>
            <person name="Gagnaire P.A."/>
            <person name="Manchado M."/>
        </authorList>
    </citation>
    <scope>NUCLEOTIDE SEQUENCE [LARGE SCALE GENOMIC DNA]</scope>
    <source>
        <strain evidence="1">Sse05_10M</strain>
    </source>
</reference>
<keyword evidence="2" id="KW-1185">Reference proteome</keyword>
<protein>
    <submittedName>
        <fullName evidence="1">Uncharacterized protein</fullName>
    </submittedName>
</protein>
<evidence type="ECO:0000313" key="2">
    <source>
        <dbReference type="Proteomes" id="UP000693946"/>
    </source>
</evidence>
<organism evidence="1 2">
    <name type="scientific">Solea senegalensis</name>
    <name type="common">Senegalese sole</name>
    <dbReference type="NCBI Taxonomy" id="28829"/>
    <lineage>
        <taxon>Eukaryota</taxon>
        <taxon>Metazoa</taxon>
        <taxon>Chordata</taxon>
        <taxon>Craniata</taxon>
        <taxon>Vertebrata</taxon>
        <taxon>Euteleostomi</taxon>
        <taxon>Actinopterygii</taxon>
        <taxon>Neopterygii</taxon>
        <taxon>Teleostei</taxon>
        <taxon>Neoteleostei</taxon>
        <taxon>Acanthomorphata</taxon>
        <taxon>Carangaria</taxon>
        <taxon>Pleuronectiformes</taxon>
        <taxon>Pleuronectoidei</taxon>
        <taxon>Soleidae</taxon>
        <taxon>Solea</taxon>
    </lineage>
</organism>
<evidence type="ECO:0000313" key="1">
    <source>
        <dbReference type="EMBL" id="KAG7486857.1"/>
    </source>
</evidence>